<evidence type="ECO:0000256" key="1">
    <source>
        <dbReference type="SAM" id="MobiDB-lite"/>
    </source>
</evidence>
<sequence>MTQDRNRPLTDLTLAKGVRAGTAAVRADAGRPDRQP</sequence>
<proteinExistence type="predicted"/>
<organism evidence="2 3">
    <name type="scientific">Streptomyces jeddahensis</name>
    <dbReference type="NCBI Taxonomy" id="1716141"/>
    <lineage>
        <taxon>Bacteria</taxon>
        <taxon>Bacillati</taxon>
        <taxon>Actinomycetota</taxon>
        <taxon>Actinomycetes</taxon>
        <taxon>Kitasatosporales</taxon>
        <taxon>Streptomycetaceae</taxon>
        <taxon>Streptomyces</taxon>
    </lineage>
</organism>
<dbReference type="AlphaFoldDB" id="A0A177HP61"/>
<name>A0A177HP61_9ACTN</name>
<keyword evidence="3" id="KW-1185">Reference proteome</keyword>
<reference evidence="2 3" key="1">
    <citation type="submission" date="2015-12" db="EMBL/GenBank/DDBJ databases">
        <title>Genome sequence of Streptomyces sp. G25.</title>
        <authorList>
            <person name="Poehlein A."/>
            <person name="Roettig A."/>
            <person name="Hiessl S."/>
            <person name="Hauschild P."/>
            <person name="Schauer J."/>
            <person name="Madkour M.H."/>
            <person name="Al-Ansari A.M."/>
            <person name="Almakishah N.H."/>
            <person name="Steinbuechel A."/>
            <person name="Daniel R."/>
        </authorList>
    </citation>
    <scope>NUCLEOTIDE SEQUENCE [LARGE SCALE GENOMIC DNA]</scope>
    <source>
        <strain evidence="3">G25(2015)</strain>
    </source>
</reference>
<dbReference type="EMBL" id="LOHS01000088">
    <property type="protein sequence ID" value="OAH12705.1"/>
    <property type="molecule type" value="Genomic_DNA"/>
</dbReference>
<protein>
    <submittedName>
        <fullName evidence="2">Uncharacterized protein</fullName>
    </submittedName>
</protein>
<feature type="region of interest" description="Disordered" evidence="1">
    <location>
        <begin position="1"/>
        <end position="36"/>
    </location>
</feature>
<gene>
    <name evidence="2" type="ORF">STSP_40510</name>
</gene>
<comment type="caution">
    <text evidence="2">The sequence shown here is derived from an EMBL/GenBank/DDBJ whole genome shotgun (WGS) entry which is preliminary data.</text>
</comment>
<evidence type="ECO:0000313" key="2">
    <source>
        <dbReference type="EMBL" id="OAH12705.1"/>
    </source>
</evidence>
<evidence type="ECO:0000313" key="3">
    <source>
        <dbReference type="Proteomes" id="UP000077381"/>
    </source>
</evidence>
<dbReference type="PATRIC" id="fig|1716141.3.peg.4262"/>
<dbReference type="Proteomes" id="UP000077381">
    <property type="component" value="Unassembled WGS sequence"/>
</dbReference>
<accession>A0A177HP61</accession>